<comment type="caution">
    <text evidence="2">The sequence shown here is derived from an EMBL/GenBank/DDBJ whole genome shotgun (WGS) entry which is preliminary data.</text>
</comment>
<proteinExistence type="predicted"/>
<dbReference type="Proteomes" id="UP000623172">
    <property type="component" value="Unassembled WGS sequence"/>
</dbReference>
<dbReference type="PANTHER" id="PTHR43135">
    <property type="entry name" value="ALPHA-D-RIBOSE 1-METHYLPHOSPHONATE 5-TRIPHOSPHATE DIPHOSPHATASE"/>
    <property type="match status" value="1"/>
</dbReference>
<accession>A0A926HPS7</accession>
<protein>
    <submittedName>
        <fullName evidence="2">Amidohydrolase family protein</fullName>
    </submittedName>
</protein>
<dbReference type="PANTHER" id="PTHR43135:SF3">
    <property type="entry name" value="ALPHA-D-RIBOSE 1-METHYLPHOSPHONATE 5-TRIPHOSPHATE DIPHOSPHATASE"/>
    <property type="match status" value="1"/>
</dbReference>
<dbReference type="Gene3D" id="2.30.40.10">
    <property type="entry name" value="Urease, subunit C, domain 1"/>
    <property type="match status" value="1"/>
</dbReference>
<evidence type="ECO:0000313" key="3">
    <source>
        <dbReference type="Proteomes" id="UP000623172"/>
    </source>
</evidence>
<evidence type="ECO:0000313" key="2">
    <source>
        <dbReference type="EMBL" id="MBC8531979.1"/>
    </source>
</evidence>
<keyword evidence="3" id="KW-1185">Reference proteome</keyword>
<dbReference type="AlphaFoldDB" id="A0A926HPS7"/>
<gene>
    <name evidence="2" type="ORF">H8696_08985</name>
</gene>
<dbReference type="SUPFAM" id="SSF51338">
    <property type="entry name" value="Composite domain of metallo-dependent hydrolases"/>
    <property type="match status" value="1"/>
</dbReference>
<dbReference type="RefSeq" id="WP_249316869.1">
    <property type="nucleotide sequence ID" value="NZ_JACRSR010000003.1"/>
</dbReference>
<feature type="domain" description="Amidohydrolase-related" evidence="1">
    <location>
        <begin position="61"/>
        <end position="399"/>
    </location>
</feature>
<dbReference type="Gene3D" id="3.20.20.140">
    <property type="entry name" value="Metal-dependent hydrolases"/>
    <property type="match status" value="1"/>
</dbReference>
<organism evidence="2 3">
    <name type="scientific">Gehongia tenuis</name>
    <dbReference type="NCBI Taxonomy" id="2763655"/>
    <lineage>
        <taxon>Bacteria</taxon>
        <taxon>Bacillati</taxon>
        <taxon>Bacillota</taxon>
        <taxon>Clostridia</taxon>
        <taxon>Christensenellales</taxon>
        <taxon>Christensenellaceae</taxon>
        <taxon>Gehongia</taxon>
    </lineage>
</organism>
<dbReference type="EMBL" id="JACRSR010000003">
    <property type="protein sequence ID" value="MBC8531979.1"/>
    <property type="molecule type" value="Genomic_DNA"/>
</dbReference>
<dbReference type="GO" id="GO:0016810">
    <property type="term" value="F:hydrolase activity, acting on carbon-nitrogen (but not peptide) bonds"/>
    <property type="evidence" value="ECO:0007669"/>
    <property type="project" value="InterPro"/>
</dbReference>
<dbReference type="InterPro" id="IPR006680">
    <property type="entry name" value="Amidohydro-rel"/>
</dbReference>
<name>A0A926HPS7_9FIRM</name>
<evidence type="ECO:0000259" key="1">
    <source>
        <dbReference type="Pfam" id="PF01979"/>
    </source>
</evidence>
<dbReference type="InterPro" id="IPR011059">
    <property type="entry name" value="Metal-dep_hydrolase_composite"/>
</dbReference>
<dbReference type="InterPro" id="IPR032466">
    <property type="entry name" value="Metal_Hydrolase"/>
</dbReference>
<dbReference type="Pfam" id="PF01979">
    <property type="entry name" value="Amidohydro_1"/>
    <property type="match status" value="1"/>
</dbReference>
<dbReference type="InterPro" id="IPR057744">
    <property type="entry name" value="OTAase-like"/>
</dbReference>
<dbReference type="SUPFAM" id="SSF51556">
    <property type="entry name" value="Metallo-dependent hydrolases"/>
    <property type="match status" value="1"/>
</dbReference>
<reference evidence="2" key="1">
    <citation type="submission" date="2020-08" db="EMBL/GenBank/DDBJ databases">
        <title>Genome public.</title>
        <authorList>
            <person name="Liu C."/>
            <person name="Sun Q."/>
        </authorList>
    </citation>
    <scope>NUCLEOTIDE SEQUENCE</scope>
    <source>
        <strain evidence="2">NSJ-53</strain>
    </source>
</reference>
<dbReference type="CDD" id="cd01299">
    <property type="entry name" value="Met_dep_hydrolase_A"/>
    <property type="match status" value="1"/>
</dbReference>
<dbReference type="InterPro" id="IPR051781">
    <property type="entry name" value="Metallo-dep_Hydrolase"/>
</dbReference>
<sequence length="429" mass="45134">MERIAKTTYYRGGRLVDGTGRKAVENGVLAVREGRILYAGTAEGAPEPAAEDSVVDVSGLTLLPGLFNCHAHLDLNLPYKDYKVDEFGPAYRAMVSYRRAAEALVNGVTTVRCVGMDGGADYAVKKAVEKGMLMGPRVLAAGPIIIATGGHGNNDPGSMECSGAAEFRRAARNELKKGADLIKIGLSGGLASPHEGIADKQMMDDEIQAVVEVAHGAGKKVAAHLGGDGPIRDAVRLGVDSVEHAYFMDEETAAMMAEAGTYLVPTLCVSSANEYLMAHGSPAYQLEKLALAQKAHKDSIRNAVRAGVTICCGTDLLPSDPFEGTTATIREVELFTEVGLSPLEAIQAATQNSAKLCGVLEETGTLEAGKAADVIAIQGRPDERIEDLRDILVVIKGGSVIRARFKGLRADFNPAGPDVALAGGTFISW</sequence>